<feature type="compositionally biased region" description="Pro residues" evidence="1">
    <location>
        <begin position="209"/>
        <end position="227"/>
    </location>
</feature>
<feature type="region of interest" description="Disordered" evidence="1">
    <location>
        <begin position="205"/>
        <end position="227"/>
    </location>
</feature>
<organism evidence="3 4">
    <name type="scientific">Streptomyces misionensis</name>
    <dbReference type="NCBI Taxonomy" id="67331"/>
    <lineage>
        <taxon>Bacteria</taxon>
        <taxon>Bacillati</taxon>
        <taxon>Actinomycetota</taxon>
        <taxon>Actinomycetes</taxon>
        <taxon>Kitasatosporales</taxon>
        <taxon>Streptomycetaceae</taxon>
        <taxon>Streptomyces</taxon>
    </lineage>
</organism>
<dbReference type="AlphaFoldDB" id="A0A1H5AD63"/>
<protein>
    <recommendedName>
        <fullName evidence="5">Serine/arginine repetitive matrix protein 2</fullName>
    </recommendedName>
</protein>
<dbReference type="RefSeq" id="WP_074993014.1">
    <property type="nucleotide sequence ID" value="NZ_FNTD01000004.1"/>
</dbReference>
<dbReference type="EMBL" id="FNTD01000004">
    <property type="protein sequence ID" value="SED39510.1"/>
    <property type="molecule type" value="Genomic_DNA"/>
</dbReference>
<evidence type="ECO:0000256" key="2">
    <source>
        <dbReference type="SAM" id="Phobius"/>
    </source>
</evidence>
<dbReference type="STRING" id="67331.SAMN04490357_4693"/>
<evidence type="ECO:0000313" key="3">
    <source>
        <dbReference type="EMBL" id="SED39510.1"/>
    </source>
</evidence>
<proteinExistence type="predicted"/>
<gene>
    <name evidence="3" type="ORF">SAMN04490357_4693</name>
</gene>
<accession>A0A1H5AD63</accession>
<evidence type="ECO:0008006" key="5">
    <source>
        <dbReference type="Google" id="ProtNLM"/>
    </source>
</evidence>
<reference evidence="3 4" key="1">
    <citation type="submission" date="2016-10" db="EMBL/GenBank/DDBJ databases">
        <authorList>
            <person name="de Groot N.N."/>
        </authorList>
    </citation>
    <scope>NUCLEOTIDE SEQUENCE [LARGE SCALE GENOMIC DNA]</scope>
    <source>
        <strain evidence="3 4">DSM 40306</strain>
    </source>
</reference>
<name>A0A1H5AD63_9ACTN</name>
<keyword evidence="2" id="KW-0812">Transmembrane</keyword>
<sequence>MAIPNTWGAPYGGYGGPPPAPPVVPAKDLRPRRLWYVVAALLGVVLVGTGVTLVVLAIKDAVNSVDTAHTFAGGEQRTFAFTRGETRAIYVSQSRWGHVDCRIPRELADAPSKPAGTFRVTHGARSWDRVFEFTPRTSGDYPVICTSEVPGAEFALGDKPEVGGMVGGILAAVGCFLTAAVAVPAICIVTAVRRGRHRRRLLAAATPPMWGPPPSGATPWPPAGPVA</sequence>
<dbReference type="Proteomes" id="UP000182375">
    <property type="component" value="Unassembled WGS sequence"/>
</dbReference>
<evidence type="ECO:0000313" key="4">
    <source>
        <dbReference type="Proteomes" id="UP000182375"/>
    </source>
</evidence>
<keyword evidence="2" id="KW-0472">Membrane</keyword>
<dbReference type="GeneID" id="95513790"/>
<feature type="transmembrane region" description="Helical" evidence="2">
    <location>
        <begin position="169"/>
        <end position="192"/>
    </location>
</feature>
<keyword evidence="2" id="KW-1133">Transmembrane helix</keyword>
<feature type="transmembrane region" description="Helical" evidence="2">
    <location>
        <begin position="34"/>
        <end position="58"/>
    </location>
</feature>
<evidence type="ECO:0000256" key="1">
    <source>
        <dbReference type="SAM" id="MobiDB-lite"/>
    </source>
</evidence>